<dbReference type="PANTHER" id="PTHR32438">
    <property type="entry name" value="4-ALPHA-GLUCANOTRANSFERASE DPE1, CHLOROPLASTIC/AMYLOPLASTIC"/>
    <property type="match status" value="1"/>
</dbReference>
<evidence type="ECO:0000256" key="7">
    <source>
        <dbReference type="ARBA" id="ARBA00023277"/>
    </source>
</evidence>
<dbReference type="PANTHER" id="PTHR32438:SF5">
    <property type="entry name" value="4-ALPHA-GLUCANOTRANSFERASE DPE1, CHLOROPLASTIC_AMYLOPLASTIC"/>
    <property type="match status" value="1"/>
</dbReference>
<evidence type="ECO:0000256" key="9">
    <source>
        <dbReference type="ARBA" id="ARBA00031501"/>
    </source>
</evidence>
<dbReference type="GO" id="GO:0004134">
    <property type="term" value="F:4-alpha-glucanotransferase activity"/>
    <property type="evidence" value="ECO:0007669"/>
    <property type="project" value="UniProtKB-EC"/>
</dbReference>
<feature type="region of interest" description="Disordered" evidence="11">
    <location>
        <begin position="638"/>
        <end position="668"/>
    </location>
</feature>
<evidence type="ECO:0000256" key="4">
    <source>
        <dbReference type="ARBA" id="ARBA00020295"/>
    </source>
</evidence>
<gene>
    <name evidence="12" type="ordered locus">AZC_4117</name>
</gene>
<dbReference type="KEGG" id="azc:AZC_4117"/>
<name>A8HRZ3_AZOC5</name>
<proteinExistence type="inferred from homology"/>
<dbReference type="AlphaFoldDB" id="A8HRZ3"/>
<dbReference type="InterPro" id="IPR003385">
    <property type="entry name" value="Glyco_hydro_77"/>
</dbReference>
<comment type="similarity">
    <text evidence="2 10">Belongs to the disproportionating enzyme family.</text>
</comment>
<reference evidence="12 13" key="4">
    <citation type="journal article" date="2009" name="Appl. Environ. Microbiol.">
        <title>Comparative genome-wide transcriptional profiling of Azorhizobium caulinodans ORS571 grown under free-living and symbiotic conditions.</title>
        <authorList>
            <person name="Tsukada S."/>
            <person name="Aono T."/>
            <person name="Akiba N."/>
            <person name="Lee KB."/>
            <person name="Liu CT."/>
            <person name="Toyazaki H."/>
            <person name="Oyaizu H."/>
        </authorList>
    </citation>
    <scope>NUCLEOTIDE SEQUENCE [LARGE SCALE GENOMIC DNA]</scope>
    <source>
        <strain evidence="13">ATCC 43989 / DSM 5975 / JCM 20966 / LMG 6465 / NBRC 14845 / NCIMB 13405 / ORS 571</strain>
    </source>
</reference>
<dbReference type="InterPro" id="IPR017853">
    <property type="entry name" value="GH"/>
</dbReference>
<evidence type="ECO:0000256" key="11">
    <source>
        <dbReference type="SAM" id="MobiDB-lite"/>
    </source>
</evidence>
<dbReference type="EC" id="2.4.1.25" evidence="3 10"/>
<organism evidence="12 13">
    <name type="scientific">Azorhizobium caulinodans (strain ATCC 43989 / DSM 5975 / JCM 20966 / LMG 6465 / NBRC 14845 / NCIMB 13405 / ORS 571)</name>
    <dbReference type="NCBI Taxonomy" id="438753"/>
    <lineage>
        <taxon>Bacteria</taxon>
        <taxon>Pseudomonadati</taxon>
        <taxon>Pseudomonadota</taxon>
        <taxon>Alphaproteobacteria</taxon>
        <taxon>Hyphomicrobiales</taxon>
        <taxon>Xanthobacteraceae</taxon>
        <taxon>Azorhizobium</taxon>
    </lineage>
</organism>
<dbReference type="RefSeq" id="WP_012172637.1">
    <property type="nucleotide sequence ID" value="NC_009937.1"/>
</dbReference>
<evidence type="ECO:0000256" key="6">
    <source>
        <dbReference type="ARBA" id="ARBA00022679"/>
    </source>
</evidence>
<evidence type="ECO:0000256" key="10">
    <source>
        <dbReference type="RuleBase" id="RU361207"/>
    </source>
</evidence>
<evidence type="ECO:0000313" key="12">
    <source>
        <dbReference type="EMBL" id="BAF90115.1"/>
    </source>
</evidence>
<keyword evidence="6 10" id="KW-0808">Transferase</keyword>
<dbReference type="GO" id="GO:0005975">
    <property type="term" value="P:carbohydrate metabolic process"/>
    <property type="evidence" value="ECO:0007669"/>
    <property type="project" value="InterPro"/>
</dbReference>
<keyword evidence="5 10" id="KW-0328">Glycosyltransferase</keyword>
<reference evidence="13" key="2">
    <citation type="submission" date="2007-04" db="EMBL/GenBank/DDBJ databases">
        <title>Complete genome sequence of the nitrogen-fixing bacterium Azorhizobium caulinodans ORS571.</title>
        <authorList>
            <person name="Lee K.B."/>
            <person name="Backer P.D."/>
            <person name="Aono T."/>
            <person name="Liu C.T."/>
            <person name="Suzuki S."/>
            <person name="Suzuki T."/>
            <person name="Kaneko T."/>
            <person name="Yamada M."/>
            <person name="Tabata S."/>
            <person name="Kupfer D.M."/>
            <person name="Najar F.Z."/>
            <person name="Wiley G.B."/>
            <person name="Roe B."/>
            <person name="Binnewies T."/>
            <person name="Ussery D."/>
            <person name="Vereecke D."/>
            <person name="Gevers D."/>
            <person name="Holsters M."/>
            <person name="Oyaizu H."/>
        </authorList>
    </citation>
    <scope>NUCLEOTIDE SEQUENCE [LARGE SCALE GENOMIC DNA]</scope>
    <source>
        <strain evidence="13">ATCC 43989 / DSM 5975 / JCM 20966 / LMG 6465 / NBRC 14845 / NCIMB 13405 / ORS 571</strain>
    </source>
</reference>
<comment type="catalytic activity">
    <reaction evidence="1 10">
        <text>Transfers a segment of a (1-&gt;4)-alpha-D-glucan to a new position in an acceptor, which may be glucose or a (1-&gt;4)-alpha-D-glucan.</text>
        <dbReference type="EC" id="2.4.1.25"/>
    </reaction>
</comment>
<sequence length="686" mass="73209">MDDTLHDLARAAGVSPHWHDAFGRPQTVPPHALRAILGALGLPAKTDALARESLDGLRHTAVPTPPLVTGDVGAPLRVPLPGSGPLRWRITLEDGGLVEGESQGGGLDLPALNVPGYHRLEAGGLDVTLAIAPERCSSIADATGDERARLWGLGIQLYGLKRPGDGGIGDFTALSDFVRHAAGTGASATVLSPVHAAFSADPHHFSPYAPSSRLFLNVLHVDPAGLFGTDAVRQAADALALGGILSACESAPLVDWVRAGPARLALLRRLFDTELPARPDLVASYADFRRAQGQALEDHARFEALHAHIWGSDLHRWNWRTWPGEYRDATSPAVAAFAREHGSEVEFHAFLQWAAARGLASAQAAARAAGMPVGLIGDLAVGCDGGGSQCWSAPDDMLIGLSIGAPPDLLNSLGQAWGLAAFSPRALVASGFRSFIAMLRASMAHVGGVRIDHVMGLLRLWMVPDGADPKDGAYLAYPFEDLIRLVALESQRHRTIVTGEDLGTVPDGFRETLARRQILGMQVLWFEREGPRFKTAGEYLPTAMAVTGTHDLPTVAGWWRGRDIDWRAPLGLLGEGIDEPAARAEREADRHALWSTIGDGTPPPAATEPDAAVDAALGFVGRTTAPLVIIPLEDVLGESEQPNLPGTVDDHPNWRRRQPEATAQLLDRPEVKRRVALLDQARQPLA</sequence>
<reference evidence="12 13" key="6">
    <citation type="journal article" date="2011" name="Appl. Environ. Microbiol.">
        <title>Involvement of the azorhizobial chromosome partition gene (parA) in the onset of bacteroid differentiation during Sesbania rostrata stem nodule development.</title>
        <authorList>
            <person name="Liu CT."/>
            <person name="Lee KB."/>
            <person name="Wang YS."/>
            <person name="Peng MH."/>
            <person name="Lee KT."/>
            <person name="Suzuki S."/>
            <person name="Suzuki T."/>
            <person name="Oyaizu H."/>
        </authorList>
    </citation>
    <scope>NUCLEOTIDE SEQUENCE [LARGE SCALE GENOMIC DNA]</scope>
    <source>
        <strain evidence="13">ATCC 43989 / DSM 5975 / JCM 20966 / LMG 6465 / NBRC 14845 / NCIMB 13405 / ORS 571</strain>
    </source>
</reference>
<dbReference type="NCBIfam" id="TIGR00217">
    <property type="entry name" value="malQ"/>
    <property type="match status" value="1"/>
</dbReference>
<dbReference type="Gene3D" id="3.20.20.80">
    <property type="entry name" value="Glycosidases"/>
    <property type="match status" value="1"/>
</dbReference>
<dbReference type="CAZy" id="GH77">
    <property type="family name" value="Glycoside Hydrolase Family 77"/>
</dbReference>
<dbReference type="STRING" id="438753.AZC_4117"/>
<reference evidence="12 13" key="5">
    <citation type="journal article" date="2010" name="Appl. Environ. Microbiol.">
        <title>phrR-like gene praR of Azorhizobium caulinodans ORS571 is essential for symbiosis with Sesbania rostrata and is involved in expression of reb genes.</title>
        <authorList>
            <person name="Akiba N."/>
            <person name="Aono T."/>
            <person name="Toyazaki H."/>
            <person name="Sato S."/>
            <person name="Oyaizu H."/>
        </authorList>
    </citation>
    <scope>NUCLEOTIDE SEQUENCE [LARGE SCALE GENOMIC DNA]</scope>
    <source>
        <strain evidence="13">ATCC 43989 / DSM 5975 / JCM 20966 / LMG 6465 / NBRC 14845 / NCIMB 13405 / ORS 571</strain>
    </source>
</reference>
<feature type="compositionally biased region" description="Basic and acidic residues" evidence="11">
    <location>
        <begin position="648"/>
        <end position="659"/>
    </location>
</feature>
<dbReference type="Pfam" id="PF02446">
    <property type="entry name" value="Glyco_hydro_77"/>
    <property type="match status" value="1"/>
</dbReference>
<protein>
    <recommendedName>
        <fullName evidence="4 10">4-alpha-glucanotransferase</fullName>
        <ecNumber evidence="3 10">2.4.1.25</ecNumber>
    </recommendedName>
    <alternativeName>
        <fullName evidence="8 10">Amylomaltase</fullName>
    </alternativeName>
    <alternativeName>
        <fullName evidence="9 10">Disproportionating enzyme</fullName>
    </alternativeName>
</protein>
<dbReference type="Proteomes" id="UP000000270">
    <property type="component" value="Chromosome"/>
</dbReference>
<reference evidence="12 13" key="1">
    <citation type="journal article" date="2007" name="Appl. Environ. Microbiol.">
        <title>Rhizobial factors required for stem nodule maturation and maintenance in Sesbania rostrata-Azorhizobium caulinodans ORS571 symbiosis.</title>
        <authorList>
            <person name="Suzuki S."/>
            <person name="Aono T."/>
            <person name="Lee KB."/>
            <person name="Suzuki T."/>
            <person name="Liu CT."/>
            <person name="Miwa H."/>
            <person name="Wakao S."/>
            <person name="Iki T."/>
            <person name="Oyaizu H."/>
        </authorList>
    </citation>
    <scope>NUCLEOTIDE SEQUENCE [LARGE SCALE GENOMIC DNA]</scope>
    <source>
        <strain evidence="13">ATCC 43989 / DSM 5975 / JCM 20966 / LMG 6465 / NBRC 14845 / NCIMB 13405 / ORS 571</strain>
    </source>
</reference>
<evidence type="ECO:0000313" key="13">
    <source>
        <dbReference type="Proteomes" id="UP000000270"/>
    </source>
</evidence>
<reference evidence="12 13" key="3">
    <citation type="journal article" date="2008" name="BMC Genomics">
        <title>The genome of the versatile nitrogen fixer Azorhizobium caulinodans ORS571.</title>
        <authorList>
            <person name="Lee KB."/>
            <person name="Backer P.D."/>
            <person name="Aono T."/>
            <person name="Liu CT."/>
            <person name="Suzuki S."/>
            <person name="Suzuki T."/>
            <person name="Kaneko T."/>
            <person name="Yamada M."/>
            <person name="Tabata S."/>
            <person name="Kupfer D.M."/>
            <person name="Najar F.Z."/>
            <person name="Wiley G.B."/>
            <person name="Roe B."/>
            <person name="Binnewies T.T."/>
            <person name="Ussery D.W."/>
            <person name="D'Haeze W."/>
            <person name="Herder J.D."/>
            <person name="Gevers D."/>
            <person name="Vereecke D."/>
            <person name="Holsters M."/>
            <person name="Oyaizu H."/>
        </authorList>
    </citation>
    <scope>NUCLEOTIDE SEQUENCE [LARGE SCALE GENOMIC DNA]</scope>
    <source>
        <strain evidence="13">ATCC 43989 / DSM 5975 / JCM 20966 / LMG 6465 / NBRC 14845 / NCIMB 13405 / ORS 571</strain>
    </source>
</reference>
<evidence type="ECO:0000256" key="3">
    <source>
        <dbReference type="ARBA" id="ARBA00012560"/>
    </source>
</evidence>
<keyword evidence="7 10" id="KW-0119">Carbohydrate metabolism</keyword>
<keyword evidence="13" id="KW-1185">Reference proteome</keyword>
<evidence type="ECO:0000256" key="1">
    <source>
        <dbReference type="ARBA" id="ARBA00000439"/>
    </source>
</evidence>
<dbReference type="EMBL" id="AP009384">
    <property type="protein sequence ID" value="BAF90115.1"/>
    <property type="molecule type" value="Genomic_DNA"/>
</dbReference>
<evidence type="ECO:0000256" key="8">
    <source>
        <dbReference type="ARBA" id="ARBA00031423"/>
    </source>
</evidence>
<evidence type="ECO:0000256" key="2">
    <source>
        <dbReference type="ARBA" id="ARBA00005684"/>
    </source>
</evidence>
<dbReference type="SUPFAM" id="SSF51445">
    <property type="entry name" value="(Trans)glycosidases"/>
    <property type="match status" value="1"/>
</dbReference>
<evidence type="ECO:0000256" key="5">
    <source>
        <dbReference type="ARBA" id="ARBA00022676"/>
    </source>
</evidence>
<dbReference type="eggNOG" id="COG1640">
    <property type="taxonomic scope" value="Bacteria"/>
</dbReference>
<accession>A8HRZ3</accession>
<dbReference type="HOGENOM" id="CLU_022072_1_0_5"/>